<protein>
    <submittedName>
        <fullName evidence="1">UPF0175 family protein</fullName>
    </submittedName>
</protein>
<evidence type="ECO:0000313" key="1">
    <source>
        <dbReference type="EMBL" id="UYM15507.1"/>
    </source>
</evidence>
<accession>A0ABY6GRY0</accession>
<sequence length="91" mass="10008">MEMFGIIDLRERSGDFSRIAEAGKLAIITKRDTPLMVGIPFTRELLEQGVGINLAIHLFKNQLATLAKAARIADKPLLEFIQILGAMGTQV</sequence>
<reference evidence="1" key="1">
    <citation type="submission" date="2022-10" db="EMBL/GenBank/DDBJ databases">
        <title>Completed Genome Sequence of two octocoral isolated bacterium, Endozoicomonas euniceicola EF212T and Endozoicomonas gorgoniicola PS125T.</title>
        <authorList>
            <person name="Chiou Y.-J."/>
            <person name="Chen Y.-H."/>
        </authorList>
    </citation>
    <scope>NUCLEOTIDE SEQUENCE</scope>
    <source>
        <strain evidence="1">EF212</strain>
    </source>
</reference>
<dbReference type="InterPro" id="IPR005368">
    <property type="entry name" value="UPF0175"/>
</dbReference>
<dbReference type="RefSeq" id="WP_262597557.1">
    <property type="nucleotide sequence ID" value="NZ_CP103300.1"/>
</dbReference>
<keyword evidence="2" id="KW-1185">Reference proteome</keyword>
<dbReference type="Proteomes" id="UP001163255">
    <property type="component" value="Chromosome"/>
</dbReference>
<dbReference type="Pfam" id="PF03683">
    <property type="entry name" value="UPF0175"/>
    <property type="match status" value="1"/>
</dbReference>
<proteinExistence type="predicted"/>
<dbReference type="EMBL" id="CP103300">
    <property type="protein sequence ID" value="UYM15507.1"/>
    <property type="molecule type" value="Genomic_DNA"/>
</dbReference>
<gene>
    <name evidence="1" type="ORF">NX720_22095</name>
</gene>
<evidence type="ECO:0000313" key="2">
    <source>
        <dbReference type="Proteomes" id="UP001163255"/>
    </source>
</evidence>
<name>A0ABY6GRY0_9GAMM</name>
<organism evidence="1 2">
    <name type="scientific">Endozoicomonas euniceicola</name>
    <dbReference type="NCBI Taxonomy" id="1234143"/>
    <lineage>
        <taxon>Bacteria</taxon>
        <taxon>Pseudomonadati</taxon>
        <taxon>Pseudomonadota</taxon>
        <taxon>Gammaproteobacteria</taxon>
        <taxon>Oceanospirillales</taxon>
        <taxon>Endozoicomonadaceae</taxon>
        <taxon>Endozoicomonas</taxon>
    </lineage>
</organism>